<dbReference type="Gene3D" id="1.20.120.1770">
    <property type="match status" value="1"/>
</dbReference>
<evidence type="ECO:0000256" key="1">
    <source>
        <dbReference type="ARBA" id="ARBA00001970"/>
    </source>
</evidence>
<evidence type="ECO:0000313" key="13">
    <source>
        <dbReference type="EMBL" id="GIY46322.1"/>
    </source>
</evidence>
<keyword evidence="9" id="KW-0408">Iron</keyword>
<reference evidence="13 14" key="1">
    <citation type="submission" date="2021-06" db="EMBL/GenBank/DDBJ databases">
        <title>Caerostris extrusa draft genome.</title>
        <authorList>
            <person name="Kono N."/>
            <person name="Arakawa K."/>
        </authorList>
    </citation>
    <scope>NUCLEOTIDE SEQUENCE [LARGE SCALE GENOMIC DNA]</scope>
</reference>
<dbReference type="PANTHER" id="PTHR10106">
    <property type="entry name" value="CYTOCHROME B561-RELATED"/>
    <property type="match status" value="1"/>
</dbReference>
<dbReference type="EMBL" id="BPLR01011398">
    <property type="protein sequence ID" value="GIY46322.1"/>
    <property type="molecule type" value="Genomic_DNA"/>
</dbReference>
<keyword evidence="6" id="KW-0479">Metal-binding</keyword>
<dbReference type="GO" id="GO:0016020">
    <property type="term" value="C:membrane"/>
    <property type="evidence" value="ECO:0007669"/>
    <property type="project" value="UniProtKB-SubCell"/>
</dbReference>
<feature type="transmembrane region" description="Helical" evidence="11">
    <location>
        <begin position="42"/>
        <end position="61"/>
    </location>
</feature>
<evidence type="ECO:0000256" key="10">
    <source>
        <dbReference type="ARBA" id="ARBA00023136"/>
    </source>
</evidence>
<dbReference type="PANTHER" id="PTHR10106:SF0">
    <property type="entry name" value="LD36721P"/>
    <property type="match status" value="1"/>
</dbReference>
<accession>A0AAV4TMX2</accession>
<evidence type="ECO:0000256" key="8">
    <source>
        <dbReference type="ARBA" id="ARBA00022989"/>
    </source>
</evidence>
<comment type="caution">
    <text evidence="13">The sequence shown here is derived from an EMBL/GenBank/DDBJ whole genome shotgun (WGS) entry which is preliminary data.</text>
</comment>
<gene>
    <name evidence="13" type="primary">CYB561A3</name>
    <name evidence="13" type="ORF">CEXT_253111</name>
</gene>
<comment type="subcellular location">
    <subcellularLocation>
        <location evidence="2">Membrane</location>
        <topology evidence="2">Multi-pass membrane protein</topology>
    </subcellularLocation>
</comment>
<dbReference type="Pfam" id="PF03188">
    <property type="entry name" value="Cytochrom_B561"/>
    <property type="match status" value="2"/>
</dbReference>
<dbReference type="AlphaFoldDB" id="A0AAV4TMX2"/>
<evidence type="ECO:0000259" key="12">
    <source>
        <dbReference type="PROSITE" id="PS50939"/>
    </source>
</evidence>
<dbReference type="SMART" id="SM00665">
    <property type="entry name" value="B561"/>
    <property type="match status" value="1"/>
</dbReference>
<keyword evidence="10 11" id="KW-0472">Membrane</keyword>
<dbReference type="GO" id="GO:0016491">
    <property type="term" value="F:oxidoreductase activity"/>
    <property type="evidence" value="ECO:0007669"/>
    <property type="project" value="InterPro"/>
</dbReference>
<keyword evidence="3" id="KW-0813">Transport</keyword>
<evidence type="ECO:0000256" key="2">
    <source>
        <dbReference type="ARBA" id="ARBA00004141"/>
    </source>
</evidence>
<evidence type="ECO:0000256" key="11">
    <source>
        <dbReference type="SAM" id="Phobius"/>
    </source>
</evidence>
<dbReference type="PROSITE" id="PS50939">
    <property type="entry name" value="CYTOCHROME_B561"/>
    <property type="match status" value="1"/>
</dbReference>
<comment type="cofactor">
    <cofactor evidence="1">
        <name>heme b</name>
        <dbReference type="ChEBI" id="CHEBI:60344"/>
    </cofactor>
</comment>
<keyword evidence="4" id="KW-0349">Heme</keyword>
<evidence type="ECO:0000256" key="7">
    <source>
        <dbReference type="ARBA" id="ARBA00022982"/>
    </source>
</evidence>
<protein>
    <submittedName>
        <fullName evidence="13">Cytochrome b ascorbate-dependent protein 3</fullName>
    </submittedName>
</protein>
<feature type="transmembrane region" description="Helical" evidence="11">
    <location>
        <begin position="114"/>
        <end position="135"/>
    </location>
</feature>
<dbReference type="GO" id="GO:0046872">
    <property type="term" value="F:metal ion binding"/>
    <property type="evidence" value="ECO:0007669"/>
    <property type="project" value="UniProtKB-KW"/>
</dbReference>
<organism evidence="13 14">
    <name type="scientific">Caerostris extrusa</name>
    <name type="common">Bark spider</name>
    <name type="synonym">Caerostris bankana</name>
    <dbReference type="NCBI Taxonomy" id="172846"/>
    <lineage>
        <taxon>Eukaryota</taxon>
        <taxon>Metazoa</taxon>
        <taxon>Ecdysozoa</taxon>
        <taxon>Arthropoda</taxon>
        <taxon>Chelicerata</taxon>
        <taxon>Arachnida</taxon>
        <taxon>Araneae</taxon>
        <taxon>Araneomorphae</taxon>
        <taxon>Entelegynae</taxon>
        <taxon>Araneoidea</taxon>
        <taxon>Araneidae</taxon>
        <taxon>Caerostris</taxon>
    </lineage>
</organism>
<evidence type="ECO:0000256" key="3">
    <source>
        <dbReference type="ARBA" id="ARBA00022448"/>
    </source>
</evidence>
<dbReference type="InterPro" id="IPR043205">
    <property type="entry name" value="CYB561/CYBRD1-like"/>
</dbReference>
<keyword evidence="8 11" id="KW-1133">Transmembrane helix</keyword>
<dbReference type="FunFam" id="1.20.120.1770:FF:000001">
    <property type="entry name" value="Cytochrome b reductase 1"/>
    <property type="match status" value="1"/>
</dbReference>
<feature type="transmembrane region" description="Helical" evidence="11">
    <location>
        <begin position="81"/>
        <end position="102"/>
    </location>
</feature>
<dbReference type="InterPro" id="IPR006593">
    <property type="entry name" value="Cyt_b561/ferric_Rdtase_TM"/>
</dbReference>
<feature type="domain" description="Cytochrome b561" evidence="12">
    <location>
        <begin position="46"/>
        <end position="258"/>
    </location>
</feature>
<keyword evidence="14" id="KW-1185">Reference proteome</keyword>
<feature type="transmembrane region" description="Helical" evidence="11">
    <location>
        <begin position="173"/>
        <end position="193"/>
    </location>
</feature>
<dbReference type="Proteomes" id="UP001054945">
    <property type="component" value="Unassembled WGS sequence"/>
</dbReference>
<evidence type="ECO:0000256" key="9">
    <source>
        <dbReference type="ARBA" id="ARBA00023004"/>
    </source>
</evidence>
<name>A0AAV4TMX2_CAEEX</name>
<evidence type="ECO:0000256" key="4">
    <source>
        <dbReference type="ARBA" id="ARBA00022617"/>
    </source>
</evidence>
<feature type="transmembrane region" description="Helical" evidence="11">
    <location>
        <begin position="213"/>
        <end position="234"/>
    </location>
</feature>
<evidence type="ECO:0000256" key="5">
    <source>
        <dbReference type="ARBA" id="ARBA00022692"/>
    </source>
</evidence>
<evidence type="ECO:0000256" key="6">
    <source>
        <dbReference type="ARBA" id="ARBA00022723"/>
    </source>
</evidence>
<keyword evidence="5 11" id="KW-0812">Transmembrane</keyword>
<sequence>MAENQFARFMAEDEFEDLQNLIETSKRRRTVRMDHSRKQYTTVYMLIVILGFISIALVFIWTNYFLGGFAWQSDPLHQFNYHPVLAILGLVVLYGNGLLIYRTLHYEKKSKLKLLHTVTMCVVFVLTVISLKSAFDSHDYRTVPIPNLYSIHSWIVFLYPGGSPLYRKIYLQYHQFCGTIIFILAILSCHSGIMEKVKASLDKEYLNLPPAAFIANFLGVSITVFAILVLYLAFIPQFQRKPQTEEENLHVELHNSIS</sequence>
<proteinExistence type="predicted"/>
<evidence type="ECO:0000313" key="14">
    <source>
        <dbReference type="Proteomes" id="UP001054945"/>
    </source>
</evidence>
<keyword evidence="7" id="KW-0249">Electron transport</keyword>